<feature type="transmembrane region" description="Helical" evidence="6">
    <location>
        <begin position="400"/>
        <end position="424"/>
    </location>
</feature>
<dbReference type="Gene3D" id="1.20.1250.20">
    <property type="entry name" value="MFS general substrate transporter like domains"/>
    <property type="match status" value="2"/>
</dbReference>
<dbReference type="InterPro" id="IPR036259">
    <property type="entry name" value="MFS_trans_sf"/>
</dbReference>
<name>A0AAD7EXP1_9AGAR</name>
<keyword evidence="4 6" id="KW-1133">Transmembrane helix</keyword>
<evidence type="ECO:0000256" key="2">
    <source>
        <dbReference type="ARBA" id="ARBA00022448"/>
    </source>
</evidence>
<dbReference type="AlphaFoldDB" id="A0AAD7EXP1"/>
<dbReference type="FunFam" id="1.20.1250.20:FF:000034">
    <property type="entry name" value="MFS general substrate transporter"/>
    <property type="match status" value="1"/>
</dbReference>
<evidence type="ECO:0000256" key="3">
    <source>
        <dbReference type="ARBA" id="ARBA00022692"/>
    </source>
</evidence>
<evidence type="ECO:0000313" key="8">
    <source>
        <dbReference type="EMBL" id="KAJ7357983.1"/>
    </source>
</evidence>
<feature type="transmembrane region" description="Helical" evidence="6">
    <location>
        <begin position="341"/>
        <end position="360"/>
    </location>
</feature>
<keyword evidence="5 6" id="KW-0472">Membrane</keyword>
<reference evidence="8" key="1">
    <citation type="submission" date="2023-03" db="EMBL/GenBank/DDBJ databases">
        <title>Massive genome expansion in bonnet fungi (Mycena s.s.) driven by repeated elements and novel gene families across ecological guilds.</title>
        <authorList>
            <consortium name="Lawrence Berkeley National Laboratory"/>
            <person name="Harder C.B."/>
            <person name="Miyauchi S."/>
            <person name="Viragh M."/>
            <person name="Kuo A."/>
            <person name="Thoen E."/>
            <person name="Andreopoulos B."/>
            <person name="Lu D."/>
            <person name="Skrede I."/>
            <person name="Drula E."/>
            <person name="Henrissat B."/>
            <person name="Morin E."/>
            <person name="Kohler A."/>
            <person name="Barry K."/>
            <person name="LaButti K."/>
            <person name="Morin E."/>
            <person name="Salamov A."/>
            <person name="Lipzen A."/>
            <person name="Mereny Z."/>
            <person name="Hegedus B."/>
            <person name="Baldrian P."/>
            <person name="Stursova M."/>
            <person name="Weitz H."/>
            <person name="Taylor A."/>
            <person name="Grigoriev I.V."/>
            <person name="Nagy L.G."/>
            <person name="Martin F."/>
            <person name="Kauserud H."/>
        </authorList>
    </citation>
    <scope>NUCLEOTIDE SEQUENCE</scope>
    <source>
        <strain evidence="8">CBHHK002</strain>
    </source>
</reference>
<feature type="transmembrane region" description="Helical" evidence="6">
    <location>
        <begin position="204"/>
        <end position="226"/>
    </location>
</feature>
<gene>
    <name evidence="8" type="ORF">DFH08DRAFT_921856</name>
</gene>
<protein>
    <submittedName>
        <fullName evidence="8">Major facilitator superfamily domain-containing protein</fullName>
    </submittedName>
</protein>
<feature type="transmembrane region" description="Helical" evidence="6">
    <location>
        <begin position="310"/>
        <end position="334"/>
    </location>
</feature>
<dbReference type="EMBL" id="JARIHO010000007">
    <property type="protein sequence ID" value="KAJ7357983.1"/>
    <property type="molecule type" value="Genomic_DNA"/>
</dbReference>
<feature type="transmembrane region" description="Helical" evidence="6">
    <location>
        <begin position="366"/>
        <end position="388"/>
    </location>
</feature>
<evidence type="ECO:0000256" key="4">
    <source>
        <dbReference type="ARBA" id="ARBA00022989"/>
    </source>
</evidence>
<evidence type="ECO:0000256" key="6">
    <source>
        <dbReference type="SAM" id="Phobius"/>
    </source>
</evidence>
<feature type="transmembrane region" description="Helical" evidence="6">
    <location>
        <begin position="277"/>
        <end position="298"/>
    </location>
</feature>
<comment type="caution">
    <text evidence="8">The sequence shown here is derived from an EMBL/GenBank/DDBJ whole genome shotgun (WGS) entry which is preliminary data.</text>
</comment>
<dbReference type="InterPro" id="IPR011701">
    <property type="entry name" value="MFS"/>
</dbReference>
<feature type="transmembrane region" description="Helical" evidence="6">
    <location>
        <begin position="171"/>
        <end position="192"/>
    </location>
</feature>
<accession>A0AAD7EXP1</accession>
<proteinExistence type="predicted"/>
<evidence type="ECO:0000259" key="7">
    <source>
        <dbReference type="PROSITE" id="PS50850"/>
    </source>
</evidence>
<dbReference type="Proteomes" id="UP001218218">
    <property type="component" value="Unassembled WGS sequence"/>
</dbReference>
<comment type="subcellular location">
    <subcellularLocation>
        <location evidence="1">Membrane</location>
        <topology evidence="1">Multi-pass membrane protein</topology>
    </subcellularLocation>
</comment>
<dbReference type="InterPro" id="IPR020846">
    <property type="entry name" value="MFS_dom"/>
</dbReference>
<keyword evidence="2" id="KW-0813">Transport</keyword>
<feature type="transmembrane region" description="Helical" evidence="6">
    <location>
        <begin position="45"/>
        <end position="64"/>
    </location>
</feature>
<evidence type="ECO:0000256" key="1">
    <source>
        <dbReference type="ARBA" id="ARBA00004141"/>
    </source>
</evidence>
<evidence type="ECO:0000256" key="5">
    <source>
        <dbReference type="ARBA" id="ARBA00023136"/>
    </source>
</evidence>
<evidence type="ECO:0000313" key="9">
    <source>
        <dbReference type="Proteomes" id="UP001218218"/>
    </source>
</evidence>
<keyword evidence="3 6" id="KW-0812">Transmembrane</keyword>
<feature type="transmembrane region" description="Helical" evidence="6">
    <location>
        <begin position="136"/>
        <end position="159"/>
    </location>
</feature>
<dbReference type="SUPFAM" id="SSF103473">
    <property type="entry name" value="MFS general substrate transporter"/>
    <property type="match status" value="1"/>
</dbReference>
<dbReference type="Pfam" id="PF07690">
    <property type="entry name" value="MFS_1"/>
    <property type="match status" value="1"/>
</dbReference>
<dbReference type="GO" id="GO:0016020">
    <property type="term" value="C:membrane"/>
    <property type="evidence" value="ECO:0007669"/>
    <property type="project" value="UniProtKB-SubCell"/>
</dbReference>
<feature type="domain" description="Major facilitator superfamily (MFS) profile" evidence="7">
    <location>
        <begin position="46"/>
        <end position="460"/>
    </location>
</feature>
<dbReference type="PANTHER" id="PTHR43791">
    <property type="entry name" value="PERMEASE-RELATED"/>
    <property type="match status" value="1"/>
</dbReference>
<dbReference type="PROSITE" id="PS50850">
    <property type="entry name" value="MFS"/>
    <property type="match status" value="1"/>
</dbReference>
<feature type="transmembrane region" description="Helical" evidence="6">
    <location>
        <begin position="84"/>
        <end position="105"/>
    </location>
</feature>
<feature type="transmembrane region" description="Helical" evidence="6">
    <location>
        <begin position="436"/>
        <end position="456"/>
    </location>
</feature>
<keyword evidence="9" id="KW-1185">Reference proteome</keyword>
<dbReference type="PANTHER" id="PTHR43791:SF85">
    <property type="entry name" value="TRANSPORTER, PUTATIVE (AFU_ORTHOLOGUE AFUA_6G00710)-RELATED"/>
    <property type="match status" value="1"/>
</dbReference>
<sequence>MRCMRDARESMFIREDSSQGRLFSGTPVTVHVILERTVWHKIDRWILPVITIFYLLSFLDRVNIGNARLYGLQKDLNISNKEYTIALTLTYVAYVSSELPSNLVLKRIGPSILLPTIMVLWGVVATLQGVVTNYQGLLACRFFIGFLEGGVPGIVLYLSLFYPRQKLQTRIAMFFSAASLSGAFSGILAFGIRDLDGKRGHSSAAWIFLIEGAITVACGLAAFFILPRSPTSARFLTEQEKKYVAERLREDRVMSKDPGVDAFSWSEVGGAFTSVQVILVGVIYFWNGVALYGLAYFTPSIVQSLGYTSAAAQLMTVPPFAVSALVTVAAALISDFYKCRGAVIIGGAVICVAGFGLFLGSTDHHIQYGSLFLSIPGTYLIQPALAAWNANNSAPYIRRATTMALGFMMTNSGGILATWLFGVLSPAPRYVKATQTLLIFSVLMGLFTALNIWYLSRQNKTKAIARGSTDSSADAEKMGDRSPWFVYSM</sequence>
<dbReference type="FunFam" id="1.20.1250.20:FF:000013">
    <property type="entry name" value="MFS general substrate transporter"/>
    <property type="match status" value="1"/>
</dbReference>
<feature type="transmembrane region" description="Helical" evidence="6">
    <location>
        <begin position="112"/>
        <end position="130"/>
    </location>
</feature>
<organism evidence="8 9">
    <name type="scientific">Mycena albidolilacea</name>
    <dbReference type="NCBI Taxonomy" id="1033008"/>
    <lineage>
        <taxon>Eukaryota</taxon>
        <taxon>Fungi</taxon>
        <taxon>Dikarya</taxon>
        <taxon>Basidiomycota</taxon>
        <taxon>Agaricomycotina</taxon>
        <taxon>Agaricomycetes</taxon>
        <taxon>Agaricomycetidae</taxon>
        <taxon>Agaricales</taxon>
        <taxon>Marasmiineae</taxon>
        <taxon>Mycenaceae</taxon>
        <taxon>Mycena</taxon>
    </lineage>
</organism>
<dbReference type="GO" id="GO:0022857">
    <property type="term" value="F:transmembrane transporter activity"/>
    <property type="evidence" value="ECO:0007669"/>
    <property type="project" value="InterPro"/>
</dbReference>